<sequence length="169" mass="19143">MDCQHYGHTRHYCNNIPCCVCCGDQHTSDTCSKSKDLPAKCAFCFGDHPANYRGCPFLKNIQNHQNRHSSQANKNHLNKNIRYQENNNSVQTHTSHNITSENPKTPTPNLSYAQATQNKNTNTPKNQPHLDAATQLTDRLTTFINELQTLITPLISLLTKVIDKILDKK</sequence>
<feature type="region of interest" description="Disordered" evidence="1">
    <location>
        <begin position="90"/>
        <end position="112"/>
    </location>
</feature>
<evidence type="ECO:0008006" key="4">
    <source>
        <dbReference type="Google" id="ProtNLM"/>
    </source>
</evidence>
<keyword evidence="3" id="KW-1185">Reference proteome</keyword>
<protein>
    <recommendedName>
        <fullName evidence="4">Nucleic-acid-binding protein</fullName>
    </recommendedName>
</protein>
<reference evidence="2 3" key="1">
    <citation type="submission" date="2019-08" db="EMBL/GenBank/DDBJ databases">
        <title>Whole genome of Aphis craccivora.</title>
        <authorList>
            <person name="Voronova N.V."/>
            <person name="Shulinski R.S."/>
            <person name="Bandarenka Y.V."/>
            <person name="Zhorov D.G."/>
            <person name="Warner D."/>
        </authorList>
    </citation>
    <scope>NUCLEOTIDE SEQUENCE [LARGE SCALE GENOMIC DNA]</scope>
    <source>
        <strain evidence="2">180601</strain>
        <tissue evidence="2">Whole Body</tissue>
    </source>
</reference>
<evidence type="ECO:0000313" key="2">
    <source>
        <dbReference type="EMBL" id="KAF0759008.1"/>
    </source>
</evidence>
<dbReference type="AlphaFoldDB" id="A0A6G0YNI9"/>
<dbReference type="EMBL" id="VUJU01003136">
    <property type="protein sequence ID" value="KAF0759008.1"/>
    <property type="molecule type" value="Genomic_DNA"/>
</dbReference>
<gene>
    <name evidence="2" type="ORF">FWK35_00009975</name>
</gene>
<evidence type="ECO:0000313" key="3">
    <source>
        <dbReference type="Proteomes" id="UP000478052"/>
    </source>
</evidence>
<name>A0A6G0YNI9_APHCR</name>
<dbReference type="Proteomes" id="UP000478052">
    <property type="component" value="Unassembled WGS sequence"/>
</dbReference>
<comment type="caution">
    <text evidence="2">The sequence shown here is derived from an EMBL/GenBank/DDBJ whole genome shotgun (WGS) entry which is preliminary data.</text>
</comment>
<proteinExistence type="predicted"/>
<dbReference type="OrthoDB" id="4184572at2759"/>
<accession>A0A6G0YNI9</accession>
<evidence type="ECO:0000256" key="1">
    <source>
        <dbReference type="SAM" id="MobiDB-lite"/>
    </source>
</evidence>
<organism evidence="2 3">
    <name type="scientific">Aphis craccivora</name>
    <name type="common">Cowpea aphid</name>
    <dbReference type="NCBI Taxonomy" id="307492"/>
    <lineage>
        <taxon>Eukaryota</taxon>
        <taxon>Metazoa</taxon>
        <taxon>Ecdysozoa</taxon>
        <taxon>Arthropoda</taxon>
        <taxon>Hexapoda</taxon>
        <taxon>Insecta</taxon>
        <taxon>Pterygota</taxon>
        <taxon>Neoptera</taxon>
        <taxon>Paraneoptera</taxon>
        <taxon>Hemiptera</taxon>
        <taxon>Sternorrhyncha</taxon>
        <taxon>Aphidomorpha</taxon>
        <taxon>Aphidoidea</taxon>
        <taxon>Aphididae</taxon>
        <taxon>Aphidini</taxon>
        <taxon>Aphis</taxon>
        <taxon>Aphis</taxon>
    </lineage>
</organism>